<gene>
    <name evidence="1" type="ORF">SAMN05216347_102312</name>
</gene>
<proteinExistence type="predicted"/>
<evidence type="ECO:0000313" key="1">
    <source>
        <dbReference type="EMBL" id="SDO78839.1"/>
    </source>
</evidence>
<dbReference type="Pfam" id="PF13780">
    <property type="entry name" value="DUF4176"/>
    <property type="match status" value="1"/>
</dbReference>
<dbReference type="EMBL" id="FNJK01000002">
    <property type="protein sequence ID" value="SDO78839.1"/>
    <property type="molecule type" value="Genomic_DNA"/>
</dbReference>
<reference evidence="1 2" key="1">
    <citation type="submission" date="2016-10" db="EMBL/GenBank/DDBJ databases">
        <authorList>
            <person name="de Groot N.N."/>
        </authorList>
    </citation>
    <scope>NUCLEOTIDE SEQUENCE [LARGE SCALE GENOMIC DNA]</scope>
    <source>
        <strain evidence="1 2">Sb04</strain>
    </source>
</reference>
<dbReference type="InterPro" id="IPR025233">
    <property type="entry name" value="DUF4176"/>
</dbReference>
<sequence>MNREHLREHLPIGTVVRVNGGSQSLMITTLFPVTEKGGKKGYFDFGAVPLPLGVVNQDLAFFNKEDIDEVLFLGYVDVSFQQLIANYDELISNIQYPKFTVEGYKK</sequence>
<protein>
    <recommendedName>
        <fullName evidence="3">DUF4176 domain-containing protein</fullName>
    </recommendedName>
</protein>
<evidence type="ECO:0000313" key="2">
    <source>
        <dbReference type="Proteomes" id="UP000183816"/>
    </source>
</evidence>
<dbReference type="AlphaFoldDB" id="A0A1H0MEG3"/>
<dbReference type="RefSeq" id="WP_234792792.1">
    <property type="nucleotide sequence ID" value="NZ_FNJK01000002.1"/>
</dbReference>
<organism evidence="1 2">
    <name type="scientific">Streptococcus equinus</name>
    <name type="common">Streptococcus bovis</name>
    <dbReference type="NCBI Taxonomy" id="1335"/>
    <lineage>
        <taxon>Bacteria</taxon>
        <taxon>Bacillati</taxon>
        <taxon>Bacillota</taxon>
        <taxon>Bacilli</taxon>
        <taxon>Lactobacillales</taxon>
        <taxon>Streptococcaceae</taxon>
        <taxon>Streptococcus</taxon>
    </lineage>
</organism>
<accession>A0A1H0MEG3</accession>
<evidence type="ECO:0008006" key="3">
    <source>
        <dbReference type="Google" id="ProtNLM"/>
    </source>
</evidence>
<dbReference type="Proteomes" id="UP000183816">
    <property type="component" value="Unassembled WGS sequence"/>
</dbReference>
<name>A0A1H0MEG3_STREI</name>